<sequence length="167" mass="18656">MAVEPLDSVDDIGGFVARYRPAMLRLALGLCRDLDTAEDVVQETLARLVPRWSMVCAATYPWAYVRQATVRVFLSSRDERTVYVSEHADVADGHDAMAGVDDLDAAVRRIRSLPARSRAVLALRYIEELDDQTIADVLGTTRAAVRVAAHRALRQLAVQTERHREIK</sequence>
<evidence type="ECO:0000256" key="5">
    <source>
        <dbReference type="ARBA" id="ARBA00023163"/>
    </source>
</evidence>
<dbReference type="InterPro" id="IPR014284">
    <property type="entry name" value="RNA_pol_sigma-70_dom"/>
</dbReference>
<dbReference type="SUPFAM" id="SSF88946">
    <property type="entry name" value="Sigma2 domain of RNA polymerase sigma factors"/>
    <property type="match status" value="1"/>
</dbReference>
<dbReference type="SUPFAM" id="SSF88659">
    <property type="entry name" value="Sigma3 and sigma4 domains of RNA polymerase sigma factors"/>
    <property type="match status" value="1"/>
</dbReference>
<name>A0A4Y3KA15_CELUD</name>
<evidence type="ECO:0000259" key="7">
    <source>
        <dbReference type="Pfam" id="PF08281"/>
    </source>
</evidence>
<dbReference type="InterPro" id="IPR007627">
    <property type="entry name" value="RNA_pol_sigma70_r2"/>
</dbReference>
<keyword evidence="5" id="KW-0804">Transcription</keyword>
<feature type="domain" description="RNA polymerase sigma factor 70 region 4 type 2" evidence="7">
    <location>
        <begin position="106"/>
        <end position="156"/>
    </location>
</feature>
<comment type="caution">
    <text evidence="8">The sequence shown here is derived from an EMBL/GenBank/DDBJ whole genome shotgun (WGS) entry which is preliminary data.</text>
</comment>
<dbReference type="PANTHER" id="PTHR43133:SF8">
    <property type="entry name" value="RNA POLYMERASE SIGMA FACTOR HI_1459-RELATED"/>
    <property type="match status" value="1"/>
</dbReference>
<evidence type="ECO:0000259" key="6">
    <source>
        <dbReference type="Pfam" id="PF04542"/>
    </source>
</evidence>
<keyword evidence="2" id="KW-0805">Transcription regulation</keyword>
<evidence type="ECO:0000256" key="1">
    <source>
        <dbReference type="ARBA" id="ARBA00010641"/>
    </source>
</evidence>
<dbReference type="EMBL" id="BJLP01000016">
    <property type="protein sequence ID" value="GEA80802.1"/>
    <property type="molecule type" value="Genomic_DNA"/>
</dbReference>
<dbReference type="Proteomes" id="UP000315842">
    <property type="component" value="Unassembled WGS sequence"/>
</dbReference>
<keyword evidence="3" id="KW-0731">Sigma factor</keyword>
<dbReference type="InterPro" id="IPR013324">
    <property type="entry name" value="RNA_pol_sigma_r3/r4-like"/>
</dbReference>
<evidence type="ECO:0000256" key="4">
    <source>
        <dbReference type="ARBA" id="ARBA00023125"/>
    </source>
</evidence>
<gene>
    <name evidence="8" type="ORF">CUD01_12460</name>
</gene>
<dbReference type="GO" id="GO:0003677">
    <property type="term" value="F:DNA binding"/>
    <property type="evidence" value="ECO:0007669"/>
    <property type="project" value="UniProtKB-KW"/>
</dbReference>
<dbReference type="Gene3D" id="1.10.10.10">
    <property type="entry name" value="Winged helix-like DNA-binding domain superfamily/Winged helix DNA-binding domain"/>
    <property type="match status" value="1"/>
</dbReference>
<proteinExistence type="inferred from homology"/>
<dbReference type="AlphaFoldDB" id="A0A4Y3KA15"/>
<organism evidence="8 9">
    <name type="scientific">Cellulomonas uda</name>
    <dbReference type="NCBI Taxonomy" id="1714"/>
    <lineage>
        <taxon>Bacteria</taxon>
        <taxon>Bacillati</taxon>
        <taxon>Actinomycetota</taxon>
        <taxon>Actinomycetes</taxon>
        <taxon>Micrococcales</taxon>
        <taxon>Cellulomonadaceae</taxon>
        <taxon>Cellulomonas</taxon>
    </lineage>
</organism>
<dbReference type="InterPro" id="IPR013249">
    <property type="entry name" value="RNA_pol_sigma70_r4_t2"/>
</dbReference>
<dbReference type="GO" id="GO:0016987">
    <property type="term" value="F:sigma factor activity"/>
    <property type="evidence" value="ECO:0007669"/>
    <property type="project" value="UniProtKB-KW"/>
</dbReference>
<dbReference type="GO" id="GO:0006352">
    <property type="term" value="P:DNA-templated transcription initiation"/>
    <property type="evidence" value="ECO:0007669"/>
    <property type="project" value="InterPro"/>
</dbReference>
<dbReference type="PANTHER" id="PTHR43133">
    <property type="entry name" value="RNA POLYMERASE ECF-TYPE SIGMA FACTO"/>
    <property type="match status" value="1"/>
</dbReference>
<evidence type="ECO:0000256" key="2">
    <source>
        <dbReference type="ARBA" id="ARBA00023015"/>
    </source>
</evidence>
<evidence type="ECO:0000313" key="8">
    <source>
        <dbReference type="EMBL" id="GEA80802.1"/>
    </source>
</evidence>
<dbReference type="Pfam" id="PF04542">
    <property type="entry name" value="Sigma70_r2"/>
    <property type="match status" value="1"/>
</dbReference>
<accession>A0A4Y3KA15</accession>
<dbReference type="Gene3D" id="1.10.1740.10">
    <property type="match status" value="1"/>
</dbReference>
<comment type="similarity">
    <text evidence="1">Belongs to the sigma-70 factor family. ECF subfamily.</text>
</comment>
<dbReference type="InterPro" id="IPR036388">
    <property type="entry name" value="WH-like_DNA-bd_sf"/>
</dbReference>
<evidence type="ECO:0000313" key="9">
    <source>
        <dbReference type="Proteomes" id="UP000315842"/>
    </source>
</evidence>
<feature type="domain" description="RNA polymerase sigma-70 region 2" evidence="6">
    <location>
        <begin position="16"/>
        <end position="49"/>
    </location>
</feature>
<dbReference type="RefSeq" id="WP_094179402.1">
    <property type="nucleotide sequence ID" value="NZ_BJLP01000016.1"/>
</dbReference>
<dbReference type="NCBIfam" id="TIGR02937">
    <property type="entry name" value="sigma70-ECF"/>
    <property type="match status" value="1"/>
</dbReference>
<dbReference type="Pfam" id="PF08281">
    <property type="entry name" value="Sigma70_r4_2"/>
    <property type="match status" value="1"/>
</dbReference>
<evidence type="ECO:0000256" key="3">
    <source>
        <dbReference type="ARBA" id="ARBA00023082"/>
    </source>
</evidence>
<reference evidence="8 9" key="1">
    <citation type="submission" date="2019-06" db="EMBL/GenBank/DDBJ databases">
        <title>Whole genome shotgun sequence of Cellulomonas uda NBRC 3747.</title>
        <authorList>
            <person name="Hosoyama A."/>
            <person name="Uohara A."/>
            <person name="Ohji S."/>
            <person name="Ichikawa N."/>
        </authorList>
    </citation>
    <scope>NUCLEOTIDE SEQUENCE [LARGE SCALE GENOMIC DNA]</scope>
    <source>
        <strain evidence="8 9">NBRC 3747</strain>
    </source>
</reference>
<protein>
    <submittedName>
        <fullName evidence="8">RNA polymerase sigma24 factor</fullName>
    </submittedName>
</protein>
<keyword evidence="9" id="KW-1185">Reference proteome</keyword>
<dbReference type="InterPro" id="IPR013325">
    <property type="entry name" value="RNA_pol_sigma_r2"/>
</dbReference>
<keyword evidence="4" id="KW-0238">DNA-binding</keyword>
<dbReference type="InterPro" id="IPR039425">
    <property type="entry name" value="RNA_pol_sigma-70-like"/>
</dbReference>